<dbReference type="RefSeq" id="WP_132117409.1">
    <property type="nucleotide sequence ID" value="NZ_SMJU01000006.1"/>
</dbReference>
<dbReference type="CDD" id="cd00130">
    <property type="entry name" value="PAS"/>
    <property type="match status" value="1"/>
</dbReference>
<dbReference type="OrthoDB" id="9124519at2"/>
<dbReference type="InterPro" id="IPR000014">
    <property type="entry name" value="PAS"/>
</dbReference>
<evidence type="ECO:0000256" key="4">
    <source>
        <dbReference type="ARBA" id="ARBA00022679"/>
    </source>
</evidence>
<dbReference type="EC" id="2.7.13.3" evidence="2"/>
<dbReference type="Pfam" id="PF02518">
    <property type="entry name" value="HATPase_c"/>
    <property type="match status" value="1"/>
</dbReference>
<evidence type="ECO:0000259" key="7">
    <source>
        <dbReference type="PROSITE" id="PS50112"/>
    </source>
</evidence>
<protein>
    <recommendedName>
        <fullName evidence="2">histidine kinase</fullName>
        <ecNumber evidence="2">2.7.13.3</ecNumber>
    </recommendedName>
</protein>
<feature type="domain" description="PAS" evidence="7">
    <location>
        <begin position="121"/>
        <end position="200"/>
    </location>
</feature>
<dbReference type="InterPro" id="IPR036097">
    <property type="entry name" value="HisK_dim/P_sf"/>
</dbReference>
<name>A0A4V2X9U8_9BACT</name>
<dbReference type="Pfam" id="PF00512">
    <property type="entry name" value="HisKA"/>
    <property type="match status" value="1"/>
</dbReference>
<dbReference type="EMBL" id="SMJU01000006">
    <property type="protein sequence ID" value="TDB65185.1"/>
    <property type="molecule type" value="Genomic_DNA"/>
</dbReference>
<keyword evidence="5" id="KW-0418">Kinase</keyword>
<evidence type="ECO:0000313" key="9">
    <source>
        <dbReference type="Proteomes" id="UP000295706"/>
    </source>
</evidence>
<proteinExistence type="predicted"/>
<dbReference type="SMART" id="SM00387">
    <property type="entry name" value="HATPase_c"/>
    <property type="match status" value="1"/>
</dbReference>
<dbReference type="Gene3D" id="1.10.287.130">
    <property type="match status" value="1"/>
</dbReference>
<dbReference type="Pfam" id="PF08447">
    <property type="entry name" value="PAS_3"/>
    <property type="match status" value="1"/>
</dbReference>
<keyword evidence="4" id="KW-0808">Transferase</keyword>
<dbReference type="InterPro" id="IPR003594">
    <property type="entry name" value="HATPase_dom"/>
</dbReference>
<evidence type="ECO:0000256" key="3">
    <source>
        <dbReference type="ARBA" id="ARBA00022553"/>
    </source>
</evidence>
<dbReference type="InterPro" id="IPR052162">
    <property type="entry name" value="Sensor_kinase/Photoreceptor"/>
</dbReference>
<keyword evidence="9" id="KW-1185">Reference proteome</keyword>
<dbReference type="SUPFAM" id="SSF47384">
    <property type="entry name" value="Homodimeric domain of signal transducing histidine kinase"/>
    <property type="match status" value="1"/>
</dbReference>
<dbReference type="InterPro" id="IPR005467">
    <property type="entry name" value="His_kinase_dom"/>
</dbReference>
<dbReference type="InterPro" id="IPR004358">
    <property type="entry name" value="Sig_transdc_His_kin-like_C"/>
</dbReference>
<comment type="catalytic activity">
    <reaction evidence="1">
        <text>ATP + protein L-histidine = ADP + protein N-phospho-L-histidine.</text>
        <dbReference type="EC" id="2.7.13.3"/>
    </reaction>
</comment>
<sequence length="505" mass="57088">MTDLKKIFHSFGINDLLNASTSGLLLFKEDRSNTGGGVKYVCTVDNAAAKSLTGWESLAGKNWDDIADVELLNEELLPRQDLEIYFKQSNTWCRASNVPVDAHHFMCTLTNITPRKELEKREALVKNILHDAEQTMQFGSWVWDLENDKLEWSDGIFSILGYSPAEMATMEASYPLYLTHVHPDDVQQLDEAVKNSFKTKASFSVEYRIMTVQGEEKYLVSRGQFNDGDHTRAATSIGCAFDLTSIKSIQNELERKVADLNRSNFDLEQFAYVASHDLQEPLRKIVSFGERLELRSKGALNEEMGLYLDRILNATRRMQDMINNLLEYSRVTRSREGFKKTDLNQILKSTMSDLEIAIQRQNAQIEVEDLPVIDAIPSQMSQLFMNLLSNSLKFTNEDQTPLITIQSDRLSKSDQLNYGLPANREYVRITVSDNGIGFENNESSKIFTLFQRLRGRSEYEGAGIGLAVCKKVAENHSGIIMAYGKPSEGASFTMVFPISQGIRVS</sequence>
<dbReference type="PRINTS" id="PR00344">
    <property type="entry name" value="BCTRLSENSOR"/>
</dbReference>
<dbReference type="SMART" id="SM00091">
    <property type="entry name" value="PAS"/>
    <property type="match status" value="1"/>
</dbReference>
<organism evidence="8 9">
    <name type="scientific">Arundinibacter roseus</name>
    <dbReference type="NCBI Taxonomy" id="2070510"/>
    <lineage>
        <taxon>Bacteria</taxon>
        <taxon>Pseudomonadati</taxon>
        <taxon>Bacteroidota</taxon>
        <taxon>Cytophagia</taxon>
        <taxon>Cytophagales</taxon>
        <taxon>Spirosomataceae</taxon>
        <taxon>Arundinibacter</taxon>
    </lineage>
</organism>
<dbReference type="InterPro" id="IPR003661">
    <property type="entry name" value="HisK_dim/P_dom"/>
</dbReference>
<evidence type="ECO:0000256" key="2">
    <source>
        <dbReference type="ARBA" id="ARBA00012438"/>
    </source>
</evidence>
<evidence type="ECO:0000256" key="1">
    <source>
        <dbReference type="ARBA" id="ARBA00000085"/>
    </source>
</evidence>
<dbReference type="AlphaFoldDB" id="A0A4V2X9U8"/>
<dbReference type="PROSITE" id="PS50109">
    <property type="entry name" value="HIS_KIN"/>
    <property type="match status" value="1"/>
</dbReference>
<dbReference type="GO" id="GO:0000155">
    <property type="term" value="F:phosphorelay sensor kinase activity"/>
    <property type="evidence" value="ECO:0007669"/>
    <property type="project" value="InterPro"/>
</dbReference>
<gene>
    <name evidence="8" type="ORF">EZE20_10775</name>
</gene>
<dbReference type="PANTHER" id="PTHR43304:SF1">
    <property type="entry name" value="PAC DOMAIN-CONTAINING PROTEIN"/>
    <property type="match status" value="1"/>
</dbReference>
<accession>A0A4V2X9U8</accession>
<keyword evidence="3" id="KW-0597">Phosphoprotein</keyword>
<evidence type="ECO:0000313" key="8">
    <source>
        <dbReference type="EMBL" id="TDB65185.1"/>
    </source>
</evidence>
<dbReference type="InterPro" id="IPR013655">
    <property type="entry name" value="PAS_fold_3"/>
</dbReference>
<feature type="domain" description="Histidine kinase" evidence="6">
    <location>
        <begin position="273"/>
        <end position="500"/>
    </location>
</feature>
<dbReference type="Gene3D" id="3.30.450.20">
    <property type="entry name" value="PAS domain"/>
    <property type="match status" value="1"/>
</dbReference>
<dbReference type="SUPFAM" id="SSF55874">
    <property type="entry name" value="ATPase domain of HSP90 chaperone/DNA topoisomerase II/histidine kinase"/>
    <property type="match status" value="1"/>
</dbReference>
<evidence type="ECO:0000259" key="6">
    <source>
        <dbReference type="PROSITE" id="PS50109"/>
    </source>
</evidence>
<comment type="caution">
    <text evidence="8">The sequence shown here is derived from an EMBL/GenBank/DDBJ whole genome shotgun (WGS) entry which is preliminary data.</text>
</comment>
<dbReference type="PROSITE" id="PS50112">
    <property type="entry name" value="PAS"/>
    <property type="match status" value="1"/>
</dbReference>
<dbReference type="InterPro" id="IPR035965">
    <property type="entry name" value="PAS-like_dom_sf"/>
</dbReference>
<evidence type="ECO:0000256" key="5">
    <source>
        <dbReference type="ARBA" id="ARBA00022777"/>
    </source>
</evidence>
<dbReference type="PANTHER" id="PTHR43304">
    <property type="entry name" value="PHYTOCHROME-LIKE PROTEIN CPH1"/>
    <property type="match status" value="1"/>
</dbReference>
<dbReference type="SMART" id="SM00388">
    <property type="entry name" value="HisKA"/>
    <property type="match status" value="1"/>
</dbReference>
<dbReference type="CDD" id="cd00082">
    <property type="entry name" value="HisKA"/>
    <property type="match status" value="1"/>
</dbReference>
<dbReference type="SUPFAM" id="SSF55785">
    <property type="entry name" value="PYP-like sensor domain (PAS domain)"/>
    <property type="match status" value="1"/>
</dbReference>
<dbReference type="Proteomes" id="UP000295706">
    <property type="component" value="Unassembled WGS sequence"/>
</dbReference>
<reference evidence="8 9" key="1">
    <citation type="submission" date="2019-02" db="EMBL/GenBank/DDBJ databases">
        <title>Arundinibacter roseus gen. nov., sp. nov., a new member of the family Cytophagaceae.</title>
        <authorList>
            <person name="Szuroczki S."/>
            <person name="Khayer B."/>
            <person name="Sproer C."/>
            <person name="Toumi M."/>
            <person name="Szabo A."/>
            <person name="Felfoldi T."/>
            <person name="Schumann P."/>
            <person name="Toth E."/>
        </authorList>
    </citation>
    <scope>NUCLEOTIDE SEQUENCE [LARGE SCALE GENOMIC DNA]</scope>
    <source>
        <strain evidence="8 9">DMA-k-7a</strain>
    </source>
</reference>
<dbReference type="InterPro" id="IPR036890">
    <property type="entry name" value="HATPase_C_sf"/>
</dbReference>
<dbReference type="Gene3D" id="3.30.565.10">
    <property type="entry name" value="Histidine kinase-like ATPase, C-terminal domain"/>
    <property type="match status" value="1"/>
</dbReference>